<dbReference type="Gene3D" id="3.40.50.300">
    <property type="entry name" value="P-loop containing nucleotide triphosphate hydrolases"/>
    <property type="match status" value="2"/>
</dbReference>
<feature type="coiled-coil region" evidence="1">
    <location>
        <begin position="606"/>
        <end position="640"/>
    </location>
</feature>
<dbReference type="RefSeq" id="WP_161085471.1">
    <property type="nucleotide sequence ID" value="NZ_WWCX01000045.1"/>
</dbReference>
<dbReference type="InterPro" id="IPR027417">
    <property type="entry name" value="P-loop_NTPase"/>
</dbReference>
<feature type="coiled-coil region" evidence="1">
    <location>
        <begin position="376"/>
        <end position="410"/>
    </location>
</feature>
<dbReference type="Proteomes" id="UP000447355">
    <property type="component" value="Unassembled WGS sequence"/>
</dbReference>
<keyword evidence="1" id="KW-0175">Coiled coil</keyword>
<proteinExistence type="predicted"/>
<evidence type="ECO:0000313" key="2">
    <source>
        <dbReference type="EMBL" id="MYM96455.1"/>
    </source>
</evidence>
<dbReference type="EMBL" id="WWCX01000045">
    <property type="protein sequence ID" value="MYM96455.1"/>
    <property type="molecule type" value="Genomic_DNA"/>
</dbReference>
<dbReference type="AlphaFoldDB" id="A0A845GS25"/>
<name>A0A845GS25_9BURK</name>
<organism evidence="2 3">
    <name type="scientific">Duganella vulcania</name>
    <dbReference type="NCBI Taxonomy" id="2692166"/>
    <lineage>
        <taxon>Bacteria</taxon>
        <taxon>Pseudomonadati</taxon>
        <taxon>Pseudomonadota</taxon>
        <taxon>Betaproteobacteria</taxon>
        <taxon>Burkholderiales</taxon>
        <taxon>Oxalobacteraceae</taxon>
        <taxon>Telluria group</taxon>
        <taxon>Duganella</taxon>
    </lineage>
</organism>
<dbReference type="SUPFAM" id="SSF52540">
    <property type="entry name" value="P-loop containing nucleoside triphosphate hydrolases"/>
    <property type="match status" value="1"/>
</dbReference>
<accession>A0A845GS25</accession>
<reference evidence="2" key="1">
    <citation type="submission" date="2019-12" db="EMBL/GenBank/DDBJ databases">
        <title>Novel species isolated from a subtropical stream in China.</title>
        <authorList>
            <person name="Lu H."/>
        </authorList>
    </citation>
    <scope>NUCLEOTIDE SEQUENCE [LARGE SCALE GENOMIC DNA]</scope>
    <source>
        <strain evidence="2">FT81W</strain>
    </source>
</reference>
<comment type="caution">
    <text evidence="2">The sequence shown here is derived from an EMBL/GenBank/DDBJ whole genome shotgun (WGS) entry which is preliminary data.</text>
</comment>
<evidence type="ECO:0000256" key="1">
    <source>
        <dbReference type="SAM" id="Coils"/>
    </source>
</evidence>
<dbReference type="PANTHER" id="PTHR32114">
    <property type="entry name" value="ABC TRANSPORTER ABCH.3"/>
    <property type="match status" value="1"/>
</dbReference>
<evidence type="ECO:0000313" key="3">
    <source>
        <dbReference type="Proteomes" id="UP000447355"/>
    </source>
</evidence>
<sequence>MKPVSLYLRGFRGIRDGLGRDELSLDLAALTEGAQLIAICGANGRGKTTVLDNLTPYPTMPSRAGGDGSGAFSYYDHVFLPESLKDLVWEHGGRRYRSQLVIRNESRRRTEAYLHVLENARWCPVRTDDGTVADGKMETYMRCLDAVLGAERTFFVSAFAAQGRRQLCAYRTGEVKALLADLLGLEDIRCKGQQAAEVVKLLRVGLGAARDELSAAALDMDAAKLDGARLPAIVRDIAAAQARRSSTLRSIDVLHKTLARLEAERAQLADRAANRAALQTELAGLTASMARQASEHAADRQREAGRLARLQREAQSRCADQRRARAAIDAQRGLACAVMGEAGGIRRASRRLGMARAVVAAREQRALRCREVAAELRTVEERERSLAKEIESVERMAGQAALQLEDVQRRHGLTLTVPCKGMPMQQDCRLLGDAHAARPLIPDASAELARLNDTRSGLRSQLAQLRVRAARLRMAPRQLADAEAKLARSRRRAEGATALAARSRELAQAEATIQDCDERLGRLEQSARTSERQQLAETTAVEAAIAQVDARAARHQAEQGAACASLRQRLAHLPPEFDEARIAAAAEALRVAQVQSQADEAALGPLFRQRAAAEEALEAADKLRERCAALQTRCSAIETELSTWTMFAKCMGNDGLIALMIDDAGPELSSLANDLLLACYGPRFTLSIRTQVETAKGEAREGFDIVVHDAEAGQCKPMHQMSGGERVWINDCLTRAIALYLGQCSGRHYETLFTDESDGPLDTERKRMFMRMKRQVLRVGGYEREYFISQTLEMIAMADAVIDLDVMCADLPG</sequence>
<gene>
    <name evidence="2" type="ORF">GTP90_21575</name>
</gene>
<protein>
    <submittedName>
        <fullName evidence="2">DNA repair protein</fullName>
    </submittedName>
</protein>
<feature type="coiled-coil region" evidence="1">
    <location>
        <begin position="448"/>
        <end position="533"/>
    </location>
</feature>
<dbReference type="PANTHER" id="PTHR32114:SF2">
    <property type="entry name" value="ABC TRANSPORTER ABCH.3"/>
    <property type="match status" value="1"/>
</dbReference>